<evidence type="ECO:0000313" key="8">
    <source>
        <dbReference type="Proteomes" id="UP000028725"/>
    </source>
</evidence>
<keyword evidence="3" id="KW-0378">Hydrolase</keyword>
<dbReference type="PATRIC" id="fig|394096.3.peg.3767"/>
<dbReference type="Proteomes" id="UP000028725">
    <property type="component" value="Unassembled WGS sequence"/>
</dbReference>
<evidence type="ECO:0000256" key="2">
    <source>
        <dbReference type="ARBA" id="ARBA00022723"/>
    </source>
</evidence>
<sequence>MALRIHHLNCTTMCPPGRRLMDGRPGVTGPAALVCHCLLLEMDRNLVLVDTGFGLNDVRDPRPRLSRLFLDVLCRPQLHEEMTAIRQIERLGFKASDVSDILLTHLDFDHAGGLDDFPGARVHLLDAEYQGAVAQQTPLDRRRFRPRQWMHETNWVTYPTPRGGERWFGFECVRELSGLPPELLFVPLLGHTLGHTGIAIQTNGRWLLHAGDAYFFHGEMDPTRRRCPPGLRFYQTLMQKNARLRHSNQQRLRELARQHSAEVSIFCAHDAEEFERMEEMEKVPADSPLRTQPLPVEPTLHA</sequence>
<keyword evidence="2" id="KW-0479">Metal-binding</keyword>
<evidence type="ECO:0000256" key="3">
    <source>
        <dbReference type="ARBA" id="ARBA00022801"/>
    </source>
</evidence>
<dbReference type="STRING" id="394096.DB31_7727"/>
<dbReference type="GO" id="GO:0016787">
    <property type="term" value="F:hydrolase activity"/>
    <property type="evidence" value="ECO:0007669"/>
    <property type="project" value="UniProtKB-KW"/>
</dbReference>
<keyword evidence="8" id="KW-1185">Reference proteome</keyword>
<accession>A0A085WLC7</accession>
<organism evidence="7 8">
    <name type="scientific">Hyalangium minutum</name>
    <dbReference type="NCBI Taxonomy" id="394096"/>
    <lineage>
        <taxon>Bacteria</taxon>
        <taxon>Pseudomonadati</taxon>
        <taxon>Myxococcota</taxon>
        <taxon>Myxococcia</taxon>
        <taxon>Myxococcales</taxon>
        <taxon>Cystobacterineae</taxon>
        <taxon>Archangiaceae</taxon>
        <taxon>Hyalangium</taxon>
    </lineage>
</organism>
<dbReference type="CDD" id="cd07742">
    <property type="entry name" value="metallo-hydrolase-like_MBL-fold"/>
    <property type="match status" value="1"/>
</dbReference>
<keyword evidence="4" id="KW-0862">Zinc</keyword>
<dbReference type="InterPro" id="IPR001279">
    <property type="entry name" value="Metallo-B-lactamas"/>
</dbReference>
<dbReference type="EMBL" id="JMCB01000006">
    <property type="protein sequence ID" value="KFE68490.1"/>
    <property type="molecule type" value="Genomic_DNA"/>
</dbReference>
<evidence type="ECO:0000256" key="5">
    <source>
        <dbReference type="SAM" id="MobiDB-lite"/>
    </source>
</evidence>
<reference evidence="7 8" key="1">
    <citation type="submission" date="2014-04" db="EMBL/GenBank/DDBJ databases">
        <title>Genome assembly of Hyalangium minutum DSM 14724.</title>
        <authorList>
            <person name="Sharma G."/>
            <person name="Subramanian S."/>
        </authorList>
    </citation>
    <scope>NUCLEOTIDE SEQUENCE [LARGE SCALE GENOMIC DNA]</scope>
    <source>
        <strain evidence="7 8">DSM 14724</strain>
    </source>
</reference>
<gene>
    <name evidence="7" type="ORF">DB31_7727</name>
</gene>
<feature type="region of interest" description="Disordered" evidence="5">
    <location>
        <begin position="278"/>
        <end position="302"/>
    </location>
</feature>
<evidence type="ECO:0000256" key="4">
    <source>
        <dbReference type="ARBA" id="ARBA00022833"/>
    </source>
</evidence>
<proteinExistence type="inferred from homology"/>
<dbReference type="PANTHER" id="PTHR42978:SF3">
    <property type="entry name" value="BLR3078 PROTEIN"/>
    <property type="match status" value="1"/>
</dbReference>
<comment type="similarity">
    <text evidence="1">Belongs to the metallo-beta-lactamase superfamily.</text>
</comment>
<evidence type="ECO:0000256" key="1">
    <source>
        <dbReference type="ARBA" id="ARBA00007749"/>
    </source>
</evidence>
<feature type="domain" description="Metallo-beta-lactamase" evidence="6">
    <location>
        <begin position="34"/>
        <end position="269"/>
    </location>
</feature>
<evidence type="ECO:0000313" key="7">
    <source>
        <dbReference type="EMBL" id="KFE68490.1"/>
    </source>
</evidence>
<comment type="caution">
    <text evidence="7">The sequence shown here is derived from an EMBL/GenBank/DDBJ whole genome shotgun (WGS) entry which is preliminary data.</text>
</comment>
<dbReference type="Pfam" id="PF00753">
    <property type="entry name" value="Lactamase_B"/>
    <property type="match status" value="1"/>
</dbReference>
<dbReference type="PANTHER" id="PTHR42978">
    <property type="entry name" value="QUORUM-QUENCHING LACTONASE YTNP-RELATED-RELATED"/>
    <property type="match status" value="1"/>
</dbReference>
<dbReference type="GO" id="GO:0046872">
    <property type="term" value="F:metal ion binding"/>
    <property type="evidence" value="ECO:0007669"/>
    <property type="project" value="UniProtKB-KW"/>
</dbReference>
<evidence type="ECO:0000259" key="6">
    <source>
        <dbReference type="SMART" id="SM00849"/>
    </source>
</evidence>
<name>A0A085WLC7_9BACT</name>
<dbReference type="SMART" id="SM00849">
    <property type="entry name" value="Lactamase_B"/>
    <property type="match status" value="1"/>
</dbReference>
<dbReference type="AlphaFoldDB" id="A0A085WLC7"/>
<dbReference type="Gene3D" id="3.60.15.10">
    <property type="entry name" value="Ribonuclease Z/Hydroxyacylglutathione hydrolase-like"/>
    <property type="match status" value="1"/>
</dbReference>
<dbReference type="InterPro" id="IPR051013">
    <property type="entry name" value="MBL_superfamily_lactonases"/>
</dbReference>
<protein>
    <recommendedName>
        <fullName evidence="6">Metallo-beta-lactamase domain-containing protein</fullName>
    </recommendedName>
</protein>
<dbReference type="SUPFAM" id="SSF56281">
    <property type="entry name" value="Metallo-hydrolase/oxidoreductase"/>
    <property type="match status" value="1"/>
</dbReference>
<dbReference type="InterPro" id="IPR036866">
    <property type="entry name" value="RibonucZ/Hydroxyglut_hydro"/>
</dbReference>
<dbReference type="OrthoDB" id="5443440at2"/>